<evidence type="ECO:0000313" key="10">
    <source>
        <dbReference type="EMBL" id="KPV46223.1"/>
    </source>
</evidence>
<keyword evidence="6 9" id="KW-1133">Transmembrane helix</keyword>
<dbReference type="Pfam" id="PF03840">
    <property type="entry name" value="SecG"/>
    <property type="match status" value="1"/>
</dbReference>
<proteinExistence type="inferred from homology"/>
<evidence type="ECO:0000256" key="3">
    <source>
        <dbReference type="ARBA" id="ARBA00022448"/>
    </source>
</evidence>
<gene>
    <name evidence="10" type="ORF">SE17_43520</name>
</gene>
<evidence type="ECO:0000313" key="11">
    <source>
        <dbReference type="Proteomes" id="UP000050509"/>
    </source>
</evidence>
<keyword evidence="4 9" id="KW-0812">Transmembrane</keyword>
<dbReference type="GO" id="GO:0015450">
    <property type="term" value="F:protein-transporting ATPase activity"/>
    <property type="evidence" value="ECO:0007669"/>
    <property type="project" value="UniProtKB-UniRule"/>
</dbReference>
<dbReference type="GO" id="GO:0005886">
    <property type="term" value="C:plasma membrane"/>
    <property type="evidence" value="ECO:0007669"/>
    <property type="project" value="UniProtKB-SubCell"/>
</dbReference>
<sequence length="65" mass="6983">MLQGRTAGLQSRDTSSIYRTKRGLEKTLHQATIVLAVVFLLLALISSLPIFGTPAAGLLFWAGVL</sequence>
<dbReference type="AlphaFoldDB" id="A0A0P9D1J9"/>
<evidence type="ECO:0000256" key="8">
    <source>
        <dbReference type="ARBA" id="ARBA00023136"/>
    </source>
</evidence>
<name>A0A0P9D1J9_9CHLR</name>
<keyword evidence="5 9" id="KW-0653">Protein transport</keyword>
<evidence type="ECO:0000256" key="9">
    <source>
        <dbReference type="RuleBase" id="RU365087"/>
    </source>
</evidence>
<keyword evidence="8 9" id="KW-0472">Membrane</keyword>
<keyword evidence="3 9" id="KW-0813">Transport</keyword>
<accession>A0A0P9D1J9</accession>
<evidence type="ECO:0000256" key="1">
    <source>
        <dbReference type="ARBA" id="ARBA00004141"/>
    </source>
</evidence>
<comment type="caution">
    <text evidence="9">Lacks conserved residue(s) required for the propagation of feature annotation.</text>
</comment>
<reference evidence="10 11" key="1">
    <citation type="submission" date="2015-09" db="EMBL/GenBank/DDBJ databases">
        <title>Draft genome sequence of Kouleothrix aurantiaca JCM 19913.</title>
        <authorList>
            <person name="Hemp J."/>
        </authorList>
    </citation>
    <scope>NUCLEOTIDE SEQUENCE [LARGE SCALE GENOMIC DNA]</scope>
    <source>
        <strain evidence="10 11">COM-B</strain>
    </source>
</reference>
<evidence type="ECO:0000256" key="5">
    <source>
        <dbReference type="ARBA" id="ARBA00022927"/>
    </source>
</evidence>
<dbReference type="Proteomes" id="UP000050509">
    <property type="component" value="Unassembled WGS sequence"/>
</dbReference>
<keyword evidence="7 9" id="KW-0811">Translocation</keyword>
<comment type="caution">
    <text evidence="10">The sequence shown here is derived from an EMBL/GenBank/DDBJ whole genome shotgun (WGS) entry which is preliminary data.</text>
</comment>
<dbReference type="GO" id="GO:0009306">
    <property type="term" value="P:protein secretion"/>
    <property type="evidence" value="ECO:0007669"/>
    <property type="project" value="UniProtKB-UniRule"/>
</dbReference>
<dbReference type="EMBL" id="LJCR01003606">
    <property type="protein sequence ID" value="KPV46223.1"/>
    <property type="molecule type" value="Genomic_DNA"/>
</dbReference>
<protein>
    <recommendedName>
        <fullName evidence="9">Protein-export membrane protein SecG</fullName>
    </recommendedName>
</protein>
<organism evidence="10 11">
    <name type="scientific">Kouleothrix aurantiaca</name>
    <dbReference type="NCBI Taxonomy" id="186479"/>
    <lineage>
        <taxon>Bacteria</taxon>
        <taxon>Bacillati</taxon>
        <taxon>Chloroflexota</taxon>
        <taxon>Chloroflexia</taxon>
        <taxon>Chloroflexales</taxon>
        <taxon>Roseiflexineae</taxon>
        <taxon>Roseiflexaceae</taxon>
        <taxon>Kouleothrix</taxon>
    </lineage>
</organism>
<comment type="subcellular location">
    <subcellularLocation>
        <location evidence="9">Cell membrane</location>
        <topology evidence="9">Multi-pass membrane protein</topology>
    </subcellularLocation>
    <subcellularLocation>
        <location evidence="1">Membrane</location>
        <topology evidence="1">Multi-pass membrane protein</topology>
    </subcellularLocation>
</comment>
<evidence type="ECO:0000256" key="7">
    <source>
        <dbReference type="ARBA" id="ARBA00023010"/>
    </source>
</evidence>
<evidence type="ECO:0000256" key="4">
    <source>
        <dbReference type="ARBA" id="ARBA00022692"/>
    </source>
</evidence>
<feature type="transmembrane region" description="Helical" evidence="9">
    <location>
        <begin position="31"/>
        <end position="51"/>
    </location>
</feature>
<evidence type="ECO:0000256" key="6">
    <source>
        <dbReference type="ARBA" id="ARBA00022989"/>
    </source>
</evidence>
<comment type="function">
    <text evidence="9">Involved in protein export. Participates in an early event of protein translocation.</text>
</comment>
<comment type="similarity">
    <text evidence="2 9">Belongs to the SecG family.</text>
</comment>
<dbReference type="InterPro" id="IPR004692">
    <property type="entry name" value="SecG"/>
</dbReference>
<evidence type="ECO:0000256" key="2">
    <source>
        <dbReference type="ARBA" id="ARBA00008445"/>
    </source>
</evidence>
<keyword evidence="11" id="KW-1185">Reference proteome</keyword>
<keyword evidence="9" id="KW-1003">Cell membrane</keyword>